<dbReference type="Gene3D" id="2.40.40.10">
    <property type="entry name" value="RlpA-like domain"/>
    <property type="match status" value="1"/>
</dbReference>
<evidence type="ECO:0000256" key="1">
    <source>
        <dbReference type="ARBA" id="ARBA00022729"/>
    </source>
</evidence>
<dbReference type="SUPFAM" id="SSF50685">
    <property type="entry name" value="Barwin-like endoglucanases"/>
    <property type="match status" value="1"/>
</dbReference>
<dbReference type="Proteomes" id="UP000237481">
    <property type="component" value="Unassembled WGS sequence"/>
</dbReference>
<comment type="caution">
    <text evidence="3">The sequence shown here is derived from an EMBL/GenBank/DDBJ whole genome shotgun (WGS) entry which is preliminary data.</text>
</comment>
<dbReference type="PANTHER" id="PTHR31836:SF28">
    <property type="entry name" value="SRCR DOMAIN-CONTAINING PROTEIN-RELATED"/>
    <property type="match status" value="1"/>
</dbReference>
<organism evidence="3 4">
    <name type="scientific">Tolypocladium paradoxum</name>
    <dbReference type="NCBI Taxonomy" id="94208"/>
    <lineage>
        <taxon>Eukaryota</taxon>
        <taxon>Fungi</taxon>
        <taxon>Dikarya</taxon>
        <taxon>Ascomycota</taxon>
        <taxon>Pezizomycotina</taxon>
        <taxon>Sordariomycetes</taxon>
        <taxon>Hypocreomycetidae</taxon>
        <taxon>Hypocreales</taxon>
        <taxon>Ophiocordycipitaceae</taxon>
        <taxon>Tolypocladium</taxon>
    </lineage>
</organism>
<reference evidence="3 4" key="1">
    <citation type="submission" date="2018-01" db="EMBL/GenBank/DDBJ databases">
        <title>Harnessing the power of phylogenomics to disentangle the directionality and signatures of interkingdom host jumping in the parasitic fungal genus Tolypocladium.</title>
        <authorList>
            <person name="Quandt C.A."/>
            <person name="Patterson W."/>
            <person name="Spatafora J.W."/>
        </authorList>
    </citation>
    <scope>NUCLEOTIDE SEQUENCE [LARGE SCALE GENOMIC DNA]</scope>
    <source>
        <strain evidence="3 4">NRBC 100945</strain>
    </source>
</reference>
<feature type="region of interest" description="Disordered" evidence="2">
    <location>
        <begin position="57"/>
        <end position="142"/>
    </location>
</feature>
<dbReference type="CDD" id="cd22191">
    <property type="entry name" value="DPBB_RlpA_EXP_N-like"/>
    <property type="match status" value="1"/>
</dbReference>
<dbReference type="PANTHER" id="PTHR31836">
    <property type="match status" value="1"/>
</dbReference>
<dbReference type="InterPro" id="IPR051477">
    <property type="entry name" value="Expansin_CellWall"/>
</dbReference>
<dbReference type="AlphaFoldDB" id="A0A2S4KWW1"/>
<proteinExistence type="predicted"/>
<dbReference type="STRING" id="94208.A0A2S4KWW1"/>
<feature type="compositionally biased region" description="Polar residues" evidence="2">
    <location>
        <begin position="57"/>
        <end position="72"/>
    </location>
</feature>
<dbReference type="InterPro" id="IPR036908">
    <property type="entry name" value="RlpA-like_sf"/>
</dbReference>
<feature type="compositionally biased region" description="Pro residues" evidence="2">
    <location>
        <begin position="93"/>
        <end position="102"/>
    </location>
</feature>
<sequence length="252" mass="26336">MKTAAVASAVFAAAAAAQPRGHGHQHKHAARAMVTEIKWVTETEYVTKIVDATTTLWKTPGQEPTPTVTSAIKGNFFEPPSSASQAPPASAAAPPPPPPPPQSSTTSSVYTPPPPPPTPTSSVYVPPPPPPQQAAPSSGGGTGVVISAKGPYEGEITYYDVGMGACGYDDSDKGLTENIVAIAVGRMGDKSNGNELCNQTITIHANGKSTTAKVRDKCMGCKPQDIDVSRKVYLDLWGGYDTGRMPCTWEFN</sequence>
<protein>
    <submittedName>
        <fullName evidence="3">Allergen Asp f 7</fullName>
    </submittedName>
</protein>
<accession>A0A2S4KWW1</accession>
<evidence type="ECO:0000256" key="2">
    <source>
        <dbReference type="SAM" id="MobiDB-lite"/>
    </source>
</evidence>
<feature type="compositionally biased region" description="Low complexity" evidence="2">
    <location>
        <begin position="79"/>
        <end position="92"/>
    </location>
</feature>
<dbReference type="OrthoDB" id="623670at2759"/>
<dbReference type="EMBL" id="PKSG01000496">
    <property type="protein sequence ID" value="POR34660.1"/>
    <property type="molecule type" value="Genomic_DNA"/>
</dbReference>
<keyword evidence="1" id="KW-0732">Signal</keyword>
<keyword evidence="4" id="KW-1185">Reference proteome</keyword>
<name>A0A2S4KWW1_9HYPO</name>
<gene>
    <name evidence="3" type="ORF">TPAR_05128</name>
</gene>
<feature type="compositionally biased region" description="Pro residues" evidence="2">
    <location>
        <begin position="111"/>
        <end position="133"/>
    </location>
</feature>
<evidence type="ECO:0000313" key="3">
    <source>
        <dbReference type="EMBL" id="POR34660.1"/>
    </source>
</evidence>
<evidence type="ECO:0000313" key="4">
    <source>
        <dbReference type="Proteomes" id="UP000237481"/>
    </source>
</evidence>